<evidence type="ECO:0000313" key="4">
    <source>
        <dbReference type="Proteomes" id="UP000011603"/>
    </source>
</evidence>
<reference evidence="2 4" key="3">
    <citation type="journal article" date="2014" name="PLoS Genet.">
        <title>Phylogenetically driven sequencing of extremely halophilic archaea reveals strategies for static and dynamic osmo-response.</title>
        <authorList>
            <person name="Becker E.A."/>
            <person name="Seitzer P.M."/>
            <person name="Tritt A."/>
            <person name="Larsen D."/>
            <person name="Krusor M."/>
            <person name="Yao A.I."/>
            <person name="Wu D."/>
            <person name="Madern D."/>
            <person name="Eisen J.A."/>
            <person name="Darling A.E."/>
            <person name="Facciotti M.T."/>
        </authorList>
    </citation>
    <scope>NUCLEOTIDE SEQUENCE [LARGE SCALE GENOMIC DNA]</scope>
    <source>
        <strain evidence="2">ATCC 33500</strain>
        <strain evidence="4">ATCC 33500 / DSM 1411 / JCM 8866 / NBRC 14739 / NCIMB 2177 / R-4</strain>
    </source>
</reference>
<dbReference type="AlphaFoldDB" id="I3R3Q3"/>
<dbReference type="EMBL" id="AOLO01000006">
    <property type="protein sequence ID" value="EMA03279.1"/>
    <property type="molecule type" value="Genomic_DNA"/>
</dbReference>
<dbReference type="EMBL" id="CP001868">
    <property type="protein sequence ID" value="AFK18863.1"/>
    <property type="molecule type" value="Genomic_DNA"/>
</dbReference>
<gene>
    <name evidence="1" type="ordered locus">HFX_1147</name>
    <name evidence="2" type="ORF">C439_04755</name>
</gene>
<dbReference type="STRING" id="523841.HFX_1147"/>
<dbReference type="PaxDb" id="523841-HFX_1147"/>
<name>I3R3Q3_HALMT</name>
<dbReference type="OrthoDB" id="56056at2157"/>
<sequence>MNTTARAVVAECAAALVTKALLGGSYLGLDAWVDGEYKRLTLDQPDGSLGIVPGGDR</sequence>
<dbReference type="KEGG" id="hme:HFX_1147"/>
<protein>
    <submittedName>
        <fullName evidence="1">Uncharacterized protein</fullName>
    </submittedName>
</protein>
<accession>I3R3Q3</accession>
<dbReference type="RefSeq" id="WP_004572526.1">
    <property type="nucleotide sequence ID" value="NC_017941.2"/>
</dbReference>
<dbReference type="PATRIC" id="fig|523841.21.peg.961"/>
<evidence type="ECO:0000313" key="2">
    <source>
        <dbReference type="EMBL" id="EMA03279.1"/>
    </source>
</evidence>
<evidence type="ECO:0000313" key="3">
    <source>
        <dbReference type="Proteomes" id="UP000006469"/>
    </source>
</evidence>
<proteinExistence type="predicted"/>
<keyword evidence="4" id="KW-1185">Reference proteome</keyword>
<dbReference type="Proteomes" id="UP000011603">
    <property type="component" value="Unassembled WGS sequence"/>
</dbReference>
<dbReference type="HOGENOM" id="CLU_2985575_0_0_2"/>
<dbReference type="GeneID" id="54852562"/>
<reference evidence="1" key="4">
    <citation type="submission" date="2014-05" db="EMBL/GenBank/DDBJ databases">
        <authorList>
            <person name="Wang L."/>
            <person name="Yang H."/>
            <person name="Xiang H."/>
        </authorList>
    </citation>
    <scope>NUCLEOTIDE SEQUENCE</scope>
    <source>
        <strain evidence="1">CGMCC 1.2087</strain>
    </source>
</reference>
<organism evidence="1 3">
    <name type="scientific">Haloferax mediterranei (strain ATCC 33500 / DSM 1411 / JCM 8866 / NBRC 14739 / NCIMB 2177 / R-4)</name>
    <name type="common">Halobacterium mediterranei</name>
    <dbReference type="NCBI Taxonomy" id="523841"/>
    <lineage>
        <taxon>Archaea</taxon>
        <taxon>Methanobacteriati</taxon>
        <taxon>Methanobacteriota</taxon>
        <taxon>Stenosarchaea group</taxon>
        <taxon>Halobacteria</taxon>
        <taxon>Halobacteriales</taxon>
        <taxon>Haloferacaceae</taxon>
        <taxon>Haloferax</taxon>
    </lineage>
</organism>
<reference evidence="1 3" key="2">
    <citation type="journal article" date="2012" name="J. Bacteriol.">
        <title>Complete genome sequence of the metabolically versatile halophilic archaeon Haloferax mediterranei, a poly(3-hydroxybutyrate-co-3-hydroxyvalerate) producer.</title>
        <authorList>
            <person name="Han J."/>
            <person name="Zhang F."/>
            <person name="Hou J."/>
            <person name="Liu X."/>
            <person name="Li M."/>
            <person name="Liu H."/>
            <person name="Cai L."/>
            <person name="Zhang B."/>
            <person name="Chen Y."/>
            <person name="Zhou J."/>
            <person name="Hu S."/>
            <person name="Xiang H."/>
        </authorList>
    </citation>
    <scope>NUCLEOTIDE SEQUENCE [LARGE SCALE GENOMIC DNA]</scope>
    <source>
        <strain evidence="3">ATCC 33500 / DSM 1411 / JCM 8866 / NBRC 14739 / NCIMB 2177 / R-4</strain>
        <strain evidence="1">CGMCC 1.2087</strain>
    </source>
</reference>
<dbReference type="Proteomes" id="UP000006469">
    <property type="component" value="Chromosome"/>
</dbReference>
<evidence type="ECO:0000313" key="1">
    <source>
        <dbReference type="EMBL" id="AFK18863.1"/>
    </source>
</evidence>
<reference evidence="1" key="1">
    <citation type="journal article" date="2012" name="Appl. Environ. Microbiol.">
        <title>Identification of the haloarchaeal phasin (PhaP) that functions in polyhydroxyalkanoate accumulation and granule formation in Haloferax mediterranei.</title>
        <authorList>
            <person name="Cai S."/>
            <person name="Cai L."/>
            <person name="Liu H."/>
            <person name="Liu X."/>
            <person name="Han J."/>
            <person name="Zhou J."/>
            <person name="Xiang H."/>
        </authorList>
    </citation>
    <scope>NUCLEOTIDE SEQUENCE</scope>
    <source>
        <strain evidence="1">CGMCC 1.2087</strain>
    </source>
</reference>